<evidence type="ECO:0000313" key="3">
    <source>
        <dbReference type="EMBL" id="MBF9223474.1"/>
    </source>
</evidence>
<evidence type="ECO:0000259" key="1">
    <source>
        <dbReference type="Pfam" id="PF23571"/>
    </source>
</evidence>
<proteinExistence type="predicted"/>
<dbReference type="SUPFAM" id="SSF56801">
    <property type="entry name" value="Acetyl-CoA synthetase-like"/>
    <property type="match status" value="1"/>
</dbReference>
<comment type="caution">
    <text evidence="3">The sequence shown here is derived from an EMBL/GenBank/DDBJ whole genome shotgun (WGS) entry which is preliminary data.</text>
</comment>
<dbReference type="Pfam" id="PF03321">
    <property type="entry name" value="GH3"/>
    <property type="match status" value="1"/>
</dbReference>
<organism evidence="3 4">
    <name type="scientific">Hymenobacter ruricola</name>
    <dbReference type="NCBI Taxonomy" id="2791023"/>
    <lineage>
        <taxon>Bacteria</taxon>
        <taxon>Pseudomonadati</taxon>
        <taxon>Bacteroidota</taxon>
        <taxon>Cytophagia</taxon>
        <taxon>Cytophagales</taxon>
        <taxon>Hymenobacteraceae</taxon>
        <taxon>Hymenobacter</taxon>
    </lineage>
</organism>
<dbReference type="Pfam" id="PF23572">
    <property type="entry name" value="GH3_C"/>
    <property type="match status" value="1"/>
</dbReference>
<dbReference type="Proteomes" id="UP000618931">
    <property type="component" value="Unassembled WGS sequence"/>
</dbReference>
<dbReference type="InterPro" id="IPR055377">
    <property type="entry name" value="GH3_M"/>
</dbReference>
<feature type="domain" description="GH3 middle" evidence="1">
    <location>
        <begin position="298"/>
        <end position="367"/>
    </location>
</feature>
<reference evidence="3 4" key="1">
    <citation type="submission" date="2020-11" db="EMBL/GenBank/DDBJ databases">
        <authorList>
            <person name="Kim M.K."/>
        </authorList>
    </citation>
    <scope>NUCLEOTIDE SEQUENCE [LARGE SCALE GENOMIC DNA]</scope>
    <source>
        <strain evidence="3 4">BT662</strain>
    </source>
</reference>
<name>A0ABS0I978_9BACT</name>
<dbReference type="RefSeq" id="WP_196294901.1">
    <property type="nucleotide sequence ID" value="NZ_JADQDM010000015.1"/>
</dbReference>
<gene>
    <name evidence="3" type="ORF">I2H31_20385</name>
</gene>
<dbReference type="InterPro" id="IPR055378">
    <property type="entry name" value="GH3_C"/>
</dbReference>
<dbReference type="PANTHER" id="PTHR31901">
    <property type="entry name" value="GH3 DOMAIN-CONTAINING PROTEIN"/>
    <property type="match status" value="1"/>
</dbReference>
<evidence type="ECO:0000313" key="4">
    <source>
        <dbReference type="Proteomes" id="UP000618931"/>
    </source>
</evidence>
<keyword evidence="4" id="KW-1185">Reference proteome</keyword>
<accession>A0ABS0I978</accession>
<feature type="domain" description="GH3 C-terminal" evidence="2">
    <location>
        <begin position="382"/>
        <end position="500"/>
    </location>
</feature>
<dbReference type="InterPro" id="IPR004993">
    <property type="entry name" value="GH3"/>
</dbReference>
<dbReference type="EMBL" id="JADQDM010000015">
    <property type="protein sequence ID" value="MBF9223474.1"/>
    <property type="molecule type" value="Genomic_DNA"/>
</dbReference>
<protein>
    <submittedName>
        <fullName evidence="3">GH3 auxin-responsive promoter family protein</fullName>
    </submittedName>
</protein>
<dbReference type="PANTHER" id="PTHR31901:SF9">
    <property type="entry name" value="GH3 DOMAIN-CONTAINING PROTEIN"/>
    <property type="match status" value="1"/>
</dbReference>
<dbReference type="Pfam" id="PF23571">
    <property type="entry name" value="GH3_M"/>
    <property type="match status" value="1"/>
</dbReference>
<sequence>MLDQLLARAVQLGSLPRLARIREQPEALQARLLAQLLHRAQSTEWGRRYGFGEAPTAAEFGRRVPVSTYEQLYPELEKVLRGRPDVLWPGRPRWFAKSSGTTNARSKFIPVTTEALHECHYRAGRDMLALSTHFYPQERLLAGKTLSLGGAHAHNPFRPAEPASRAGDVSAVIMQQLPWWAEQLRTPPLRLALLDEWEEKIERIARHVLRQDVRTLAGVPTWMVVLLRRVVVLAGADDITQVWPRLRLFLHGAVAFGPYRELFRQLIPDARMRYLEIYNASEGYFALQDQPDSEDLLLLLDHGIYYEFLPADQWDAPEPRPVPLAEVELHRPYALVISTNAGLWRYLVGDTVRFTSLRPYRVRITGRTKHFLNAFGEEVVIENAEAAVAAASQATGAAVRDFTAAPVWFSADSATSRGGHEWAVEFAPAAIPPDLAHFSAVLDATLCELNSDYAAKRHRSLALAPPRLRAVPAGTFEAWLASQGKLGGQHKVPRLLNTREVLEAVLRTAVAPEPSR</sequence>
<evidence type="ECO:0000259" key="2">
    <source>
        <dbReference type="Pfam" id="PF23572"/>
    </source>
</evidence>